<proteinExistence type="predicted"/>
<reference evidence="3" key="2">
    <citation type="submission" date="2023-05" db="EMBL/GenBank/DDBJ databases">
        <authorList>
            <person name="Schelkunov M.I."/>
        </authorList>
    </citation>
    <scope>NUCLEOTIDE SEQUENCE</scope>
    <source>
        <strain evidence="3">Hsosn_3</strain>
        <tissue evidence="3">Leaf</tissue>
    </source>
</reference>
<dbReference type="Proteomes" id="UP001237642">
    <property type="component" value="Unassembled WGS sequence"/>
</dbReference>
<feature type="region of interest" description="Disordered" evidence="1">
    <location>
        <begin position="1"/>
        <end position="88"/>
    </location>
</feature>
<dbReference type="PANTHER" id="PTHR33223:SF8">
    <property type="entry name" value="OS04G0172440 PROTEIN"/>
    <property type="match status" value="1"/>
</dbReference>
<reference evidence="3" key="1">
    <citation type="submission" date="2023-02" db="EMBL/GenBank/DDBJ databases">
        <title>Genome of toxic invasive species Heracleum sosnowskyi carries increased number of genes despite the absence of recent whole-genome duplications.</title>
        <authorList>
            <person name="Schelkunov M."/>
            <person name="Shtratnikova V."/>
            <person name="Makarenko M."/>
            <person name="Klepikova A."/>
            <person name="Omelchenko D."/>
            <person name="Novikova G."/>
            <person name="Obukhova E."/>
            <person name="Bogdanov V."/>
            <person name="Penin A."/>
            <person name="Logacheva M."/>
        </authorList>
    </citation>
    <scope>NUCLEOTIDE SEQUENCE</scope>
    <source>
        <strain evidence="3">Hsosn_3</strain>
        <tissue evidence="3">Leaf</tissue>
    </source>
</reference>
<organism evidence="3 4">
    <name type="scientific">Heracleum sosnowskyi</name>
    <dbReference type="NCBI Taxonomy" id="360622"/>
    <lineage>
        <taxon>Eukaryota</taxon>
        <taxon>Viridiplantae</taxon>
        <taxon>Streptophyta</taxon>
        <taxon>Embryophyta</taxon>
        <taxon>Tracheophyta</taxon>
        <taxon>Spermatophyta</taxon>
        <taxon>Magnoliopsida</taxon>
        <taxon>eudicotyledons</taxon>
        <taxon>Gunneridae</taxon>
        <taxon>Pentapetalae</taxon>
        <taxon>asterids</taxon>
        <taxon>campanulids</taxon>
        <taxon>Apiales</taxon>
        <taxon>Apiaceae</taxon>
        <taxon>Apioideae</taxon>
        <taxon>apioid superclade</taxon>
        <taxon>Tordylieae</taxon>
        <taxon>Tordyliinae</taxon>
        <taxon>Heracleum</taxon>
    </lineage>
</organism>
<dbReference type="PANTHER" id="PTHR33223">
    <property type="entry name" value="CCHC-TYPE DOMAIN-CONTAINING PROTEIN"/>
    <property type="match status" value="1"/>
</dbReference>
<protein>
    <recommendedName>
        <fullName evidence="2">Retrotransposon gag domain-containing protein</fullName>
    </recommendedName>
</protein>
<name>A0AAD8MHB7_9APIA</name>
<evidence type="ECO:0000313" key="3">
    <source>
        <dbReference type="EMBL" id="KAK1373441.1"/>
    </source>
</evidence>
<feature type="region of interest" description="Disordered" evidence="1">
    <location>
        <begin position="359"/>
        <end position="390"/>
    </location>
</feature>
<evidence type="ECO:0000256" key="1">
    <source>
        <dbReference type="SAM" id="MobiDB-lite"/>
    </source>
</evidence>
<accession>A0AAD8MHB7</accession>
<feature type="compositionally biased region" description="Basic and acidic residues" evidence="1">
    <location>
        <begin position="52"/>
        <end position="73"/>
    </location>
</feature>
<gene>
    <name evidence="3" type="ORF">POM88_029634</name>
</gene>
<comment type="caution">
    <text evidence="3">The sequence shown here is derived from an EMBL/GenBank/DDBJ whole genome shotgun (WGS) entry which is preliminary data.</text>
</comment>
<keyword evidence="4" id="KW-1185">Reference proteome</keyword>
<evidence type="ECO:0000313" key="4">
    <source>
        <dbReference type="Proteomes" id="UP001237642"/>
    </source>
</evidence>
<dbReference type="Pfam" id="PF03732">
    <property type="entry name" value="Retrotrans_gag"/>
    <property type="match status" value="1"/>
</dbReference>
<feature type="domain" description="Retrotransposon gag" evidence="2">
    <location>
        <begin position="186"/>
        <end position="277"/>
    </location>
</feature>
<evidence type="ECO:0000259" key="2">
    <source>
        <dbReference type="Pfam" id="PF03732"/>
    </source>
</evidence>
<feature type="compositionally biased region" description="Polar residues" evidence="1">
    <location>
        <begin position="322"/>
        <end position="337"/>
    </location>
</feature>
<feature type="compositionally biased region" description="Polar residues" evidence="1">
    <location>
        <begin position="1"/>
        <end position="18"/>
    </location>
</feature>
<feature type="compositionally biased region" description="Polar residues" evidence="1">
    <location>
        <begin position="359"/>
        <end position="371"/>
    </location>
</feature>
<dbReference type="AlphaFoldDB" id="A0AAD8MHB7"/>
<feature type="region of interest" description="Disordered" evidence="1">
    <location>
        <begin position="322"/>
        <end position="346"/>
    </location>
</feature>
<dbReference type="InterPro" id="IPR005162">
    <property type="entry name" value="Retrotrans_gag_dom"/>
</dbReference>
<dbReference type="EMBL" id="JAUIZM010000007">
    <property type="protein sequence ID" value="KAK1373441.1"/>
    <property type="molecule type" value="Genomic_DNA"/>
</dbReference>
<sequence>MARGSKSTNRHTPSNPAPDTNIPVPGQADGEPDWRTGCHRSRSVFENSYHPEGSHRSRSVFDRIGDKDKDTERRPHRTRSRNNDEEAEKLKRLAEMREKIQAEEQARLDLRVQKRIQEEEARILGKTSEKRRTRAPSPEIISDEDEPREDLMNMIHELQRKVGQDSGLDIGDTLTPFSYSLEATPRFFASTLKSGAQRWFSRIPSRSIHGWKQFRDAFLKRFRANRTHEMHMCHLETVRQARGEALSTYMKRFQEAINNITNLDEREALTIFRRNLDPDNNERYVLDLIHKEPHILAAAYAMAARFIKETDVLQAMRMTRQGISPTRIQDPPKNNYNHQDKKFKPNRQSNYIQSSQLVLPTSTPNSNQSVEPGQPKQKLEPRPEPNWTPLNRARADILKEVRDKPFYYPPKPMATGPENRFVHKHCDYHETHTTP</sequence>